<sequence length="120" mass="13700">MHNQAVSPYFRPYYEGAHVHGTPPHHHYHYSPMPMTSGCCGGPMTHVVPHPVSPMVPMWPWGMPYAPNPVYQPTTPMMPPGQGSYRPPGYYSPVWESPESPESPWIRAYRKQEQNQKGKE</sequence>
<dbReference type="RefSeq" id="WP_189318873.1">
    <property type="nucleotide sequence ID" value="NZ_FXTU01000002.1"/>
</dbReference>
<name>A0AA46AEN4_9BACL</name>
<reference evidence="2" key="1">
    <citation type="submission" date="2017-05" db="EMBL/GenBank/DDBJ databases">
        <authorList>
            <person name="Varghese N."/>
            <person name="Submissions S."/>
        </authorList>
    </citation>
    <scope>NUCLEOTIDE SEQUENCE</scope>
    <source>
        <strain evidence="2">DSM 45262</strain>
    </source>
</reference>
<evidence type="ECO:0000313" key="2">
    <source>
        <dbReference type="EMBL" id="SMP14280.1"/>
    </source>
</evidence>
<evidence type="ECO:0000256" key="1">
    <source>
        <dbReference type="SAM" id="MobiDB-lite"/>
    </source>
</evidence>
<dbReference type="Proteomes" id="UP001157946">
    <property type="component" value="Unassembled WGS sequence"/>
</dbReference>
<protein>
    <submittedName>
        <fullName evidence="2">Uncharacterized protein</fullName>
    </submittedName>
</protein>
<keyword evidence="3" id="KW-1185">Reference proteome</keyword>
<dbReference type="AlphaFoldDB" id="A0AA46AEN4"/>
<proteinExistence type="predicted"/>
<dbReference type="EMBL" id="FXTU01000002">
    <property type="protein sequence ID" value="SMP14280.1"/>
    <property type="molecule type" value="Genomic_DNA"/>
</dbReference>
<feature type="compositionally biased region" description="Basic and acidic residues" evidence="1">
    <location>
        <begin position="110"/>
        <end position="120"/>
    </location>
</feature>
<accession>A0AA46AEN4</accession>
<feature type="region of interest" description="Disordered" evidence="1">
    <location>
        <begin position="96"/>
        <end position="120"/>
    </location>
</feature>
<gene>
    <name evidence="2" type="ORF">SAMN06265361_102564</name>
</gene>
<comment type="caution">
    <text evidence="2">The sequence shown here is derived from an EMBL/GenBank/DDBJ whole genome shotgun (WGS) entry which is preliminary data.</text>
</comment>
<evidence type="ECO:0000313" key="3">
    <source>
        <dbReference type="Proteomes" id="UP001157946"/>
    </source>
</evidence>
<organism evidence="2 3">
    <name type="scientific">Laceyella tengchongensis</name>
    <dbReference type="NCBI Taxonomy" id="574699"/>
    <lineage>
        <taxon>Bacteria</taxon>
        <taxon>Bacillati</taxon>
        <taxon>Bacillota</taxon>
        <taxon>Bacilli</taxon>
        <taxon>Bacillales</taxon>
        <taxon>Thermoactinomycetaceae</taxon>
        <taxon>Laceyella</taxon>
    </lineage>
</organism>